<feature type="region of interest" description="Disordered" evidence="1">
    <location>
        <begin position="104"/>
        <end position="133"/>
    </location>
</feature>
<evidence type="ECO:0000313" key="2">
    <source>
        <dbReference type="EMBL" id="WSA34264.1"/>
    </source>
</evidence>
<reference evidence="2 3" key="1">
    <citation type="submission" date="2022-10" db="EMBL/GenBank/DDBJ databases">
        <title>The complete genomes of actinobacterial strains from the NBC collection.</title>
        <authorList>
            <person name="Joergensen T.S."/>
            <person name="Alvarez Arevalo M."/>
            <person name="Sterndorff E.B."/>
            <person name="Faurdal D."/>
            <person name="Vuksanovic O."/>
            <person name="Mourched A.-S."/>
            <person name="Charusanti P."/>
            <person name="Shaw S."/>
            <person name="Blin K."/>
            <person name="Weber T."/>
        </authorList>
    </citation>
    <scope>NUCLEOTIDE SEQUENCE [LARGE SCALE GENOMIC DNA]</scope>
    <source>
        <strain evidence="2 3">NBC 01809</strain>
    </source>
</reference>
<dbReference type="Gene3D" id="1.25.40.10">
    <property type="entry name" value="Tetratricopeptide repeat domain"/>
    <property type="match status" value="1"/>
</dbReference>
<dbReference type="SUPFAM" id="SSF48452">
    <property type="entry name" value="TPR-like"/>
    <property type="match status" value="1"/>
</dbReference>
<dbReference type="Proteomes" id="UP001334804">
    <property type="component" value="Chromosome"/>
</dbReference>
<sequence length="468" mass="50028">MLIGTVSIRREVVVGAQVDPAWWASGVWEGRPIREFLERRDVAATFRFLHARGVSYGTIAALVGVSPNRAAEITKGTRQVTAYDVLERIAVGLGVPRAWMGLGQDGAGDASRPSDGEVGASADFSSAHRPAGGRPDEAIAALARLRTGLDEALASSTVALRQLDLIEEAAGEHMRIYPAAPPRAMLSRLATECAEVQVLSRRRQPAAIQARLSGTAALLATMCADALMRLGKVGEARLWYRTAIHAADDSSDSRLQVLVRAQAAMLPYYFGDPRQTVVLAEAALAVTATPSSSAALAAAGRARALARLGSAEQARRAIVQARQMFDQVGDDDSDTAFRFPMKRMLFYLSGASTWLGDTGEAYRVQDEALRLYGPSPSVPIDPALLALDRSMCLVRDRRAAEAAASALDAVATLPETQRTEVILTRATDVVSAIPARHRGSETIELTDYVRACRERARTLAAGTAALDP</sequence>
<accession>A0ABZ1EJ35</accession>
<keyword evidence="3" id="KW-1185">Reference proteome</keyword>
<organism evidence="2 3">
    <name type="scientific">Micromonospora peucetia</name>
    <dbReference type="NCBI Taxonomy" id="47871"/>
    <lineage>
        <taxon>Bacteria</taxon>
        <taxon>Bacillati</taxon>
        <taxon>Actinomycetota</taxon>
        <taxon>Actinomycetes</taxon>
        <taxon>Micromonosporales</taxon>
        <taxon>Micromonosporaceae</taxon>
        <taxon>Micromonospora</taxon>
    </lineage>
</organism>
<evidence type="ECO:0000313" key="3">
    <source>
        <dbReference type="Proteomes" id="UP001334804"/>
    </source>
</evidence>
<protein>
    <recommendedName>
        <fullName evidence="4">Helix-turn-helix</fullName>
    </recommendedName>
</protein>
<dbReference type="InterPro" id="IPR011990">
    <property type="entry name" value="TPR-like_helical_dom_sf"/>
</dbReference>
<evidence type="ECO:0000256" key="1">
    <source>
        <dbReference type="SAM" id="MobiDB-lite"/>
    </source>
</evidence>
<evidence type="ECO:0008006" key="4">
    <source>
        <dbReference type="Google" id="ProtNLM"/>
    </source>
</evidence>
<gene>
    <name evidence="2" type="ORF">OIE14_09590</name>
</gene>
<dbReference type="EMBL" id="CP109071">
    <property type="protein sequence ID" value="WSA34264.1"/>
    <property type="molecule type" value="Genomic_DNA"/>
</dbReference>
<proteinExistence type="predicted"/>
<dbReference type="RefSeq" id="WP_326564397.1">
    <property type="nucleotide sequence ID" value="NZ_CP109071.1"/>
</dbReference>
<name>A0ABZ1EJ35_9ACTN</name>